<evidence type="ECO:0000256" key="3">
    <source>
        <dbReference type="ARBA" id="ARBA00022630"/>
    </source>
</evidence>
<dbReference type="Gene3D" id="3.30.43.10">
    <property type="entry name" value="Uridine Diphospho-n-acetylenolpyruvylglucosamine Reductase, domain 2"/>
    <property type="match status" value="1"/>
</dbReference>
<evidence type="ECO:0000256" key="4">
    <source>
        <dbReference type="ARBA" id="ARBA00022827"/>
    </source>
</evidence>
<dbReference type="Gene3D" id="3.40.462.20">
    <property type="match status" value="1"/>
</dbReference>
<dbReference type="PANTHER" id="PTHR42973:SF39">
    <property type="entry name" value="FAD-BINDING PCMH-TYPE DOMAIN-CONTAINING PROTEIN"/>
    <property type="match status" value="1"/>
</dbReference>
<dbReference type="SMR" id="A0A1B1V591"/>
<dbReference type="Gene3D" id="3.30.465.10">
    <property type="match status" value="1"/>
</dbReference>
<evidence type="ECO:0000256" key="2">
    <source>
        <dbReference type="ARBA" id="ARBA00005466"/>
    </source>
</evidence>
<dbReference type="AlphaFoldDB" id="A0A1B1V591"/>
<evidence type="ECO:0000256" key="5">
    <source>
        <dbReference type="ARBA" id="ARBA00023002"/>
    </source>
</evidence>
<dbReference type="PROSITE" id="PS51387">
    <property type="entry name" value="FAD_PCMH"/>
    <property type="match status" value="1"/>
</dbReference>
<keyword evidence="3" id="KW-0285">Flavoprotein</keyword>
<protein>
    <submittedName>
        <fullName evidence="7">Putative FAD-dependent oxidase</fullName>
    </submittedName>
</protein>
<dbReference type="InterPro" id="IPR050416">
    <property type="entry name" value="FAD-linked_Oxidoreductase"/>
</dbReference>
<dbReference type="InterPro" id="IPR036318">
    <property type="entry name" value="FAD-bd_PCMH-like_sf"/>
</dbReference>
<dbReference type="Pfam" id="PF01565">
    <property type="entry name" value="FAD_binding_4"/>
    <property type="match status" value="1"/>
</dbReference>
<sequence>MDRYPRNAGTVVSPADPDYERARRIWNNRFDCRPRAIMYPRDEAEAAAALGYARDNEVPFRIRSGGHNSEGFCTVDDGIIIDLSKLGSIAVNNDRTRAVISPGVMLGEVYANLWSVGGTIPAGVCPDIRIGGHVLGGGIGMLVRSRGLLIDNLVGLTVVDARGERLQVDADHHPDLFWACKGGGGGNYGIATSYTFEMRPISDVTIFKLQWDWQGGMAVLDAWQHWLLSADSRVNARFNVFSSTVGTVMTVGLFEGSADELKSILQPLVEKFPPRDSFVRTMPYMECVGTFSEQVPSIRAKFVPALSAGPLDADALKTLERWHKDAPTGVKTGLYGLGGEVLGSVSPDSSAFAHRDASICVEYLGHWQGAEHDREHLGWLSGVREEMDAFMTGGAYVNSPDRDLENWLHAYYGESLPRLMDVKRRYDPDNVFAFEQSIPGSLTLPEARAAGLTDTVVEDLRARGLLSA</sequence>
<dbReference type="Pfam" id="PF08031">
    <property type="entry name" value="BBE"/>
    <property type="match status" value="1"/>
</dbReference>
<dbReference type="InterPro" id="IPR016167">
    <property type="entry name" value="FAD-bd_PCMH_sub1"/>
</dbReference>
<evidence type="ECO:0000259" key="6">
    <source>
        <dbReference type="PROSITE" id="PS51387"/>
    </source>
</evidence>
<name>A0A1B1V591_STRAO</name>
<reference evidence="7" key="2">
    <citation type="submission" date="2016-01" db="EMBL/GenBank/DDBJ databases">
        <authorList>
            <person name="Oliw E.H."/>
        </authorList>
    </citation>
    <scope>NUCLEOTIDE SEQUENCE</scope>
    <source>
        <strain evidence="7">MJ286-76F7</strain>
    </source>
</reference>
<reference evidence="7" key="1">
    <citation type="journal article" date="2014" name="ChemBioChem">
        <title>A tryptophan 6-halogenase and an amidotransferase are involved in thienodolin biosynthesis.</title>
        <authorList>
            <person name="Milbredt D."/>
            <person name="Patallo E.P."/>
            <person name="van Pee K.H."/>
        </authorList>
    </citation>
    <scope>NUCLEOTIDE SEQUENCE</scope>
    <source>
        <strain evidence="7">MJ286-76F7</strain>
    </source>
</reference>
<dbReference type="GO" id="GO:0016491">
    <property type="term" value="F:oxidoreductase activity"/>
    <property type="evidence" value="ECO:0007669"/>
    <property type="project" value="UniProtKB-KW"/>
</dbReference>
<dbReference type="InterPro" id="IPR016166">
    <property type="entry name" value="FAD-bd_PCMH"/>
</dbReference>
<dbReference type="InterPro" id="IPR016169">
    <property type="entry name" value="FAD-bd_PCMH_sub2"/>
</dbReference>
<dbReference type="PANTHER" id="PTHR42973">
    <property type="entry name" value="BINDING OXIDOREDUCTASE, PUTATIVE (AFU_ORTHOLOGUE AFUA_1G17690)-RELATED"/>
    <property type="match status" value="1"/>
</dbReference>
<dbReference type="SUPFAM" id="SSF56176">
    <property type="entry name" value="FAD-binding/transporter-associated domain-like"/>
    <property type="match status" value="1"/>
</dbReference>
<evidence type="ECO:0000313" key="7">
    <source>
        <dbReference type="EMBL" id="ANW12117.1"/>
    </source>
</evidence>
<dbReference type="GO" id="GO:0071949">
    <property type="term" value="F:FAD binding"/>
    <property type="evidence" value="ECO:0007669"/>
    <property type="project" value="InterPro"/>
</dbReference>
<accession>A0A1B1V591</accession>
<comment type="cofactor">
    <cofactor evidence="1">
        <name>FAD</name>
        <dbReference type="ChEBI" id="CHEBI:57692"/>
    </cofactor>
</comment>
<gene>
    <name evidence="7" type="primary">thdO</name>
</gene>
<dbReference type="EMBL" id="KU569241">
    <property type="protein sequence ID" value="ANW12117.1"/>
    <property type="molecule type" value="Genomic_DNA"/>
</dbReference>
<dbReference type="InterPro" id="IPR006094">
    <property type="entry name" value="Oxid_FAD_bind_N"/>
</dbReference>
<keyword evidence="5" id="KW-0560">Oxidoreductase</keyword>
<proteinExistence type="inferred from homology"/>
<organism evidence="7">
    <name type="scientific">Streptomyces albogriseolus</name>
    <dbReference type="NCBI Taxonomy" id="1887"/>
    <lineage>
        <taxon>Bacteria</taxon>
        <taxon>Bacillati</taxon>
        <taxon>Actinomycetota</taxon>
        <taxon>Actinomycetes</taxon>
        <taxon>Kitasatosporales</taxon>
        <taxon>Streptomycetaceae</taxon>
        <taxon>Streptomyces</taxon>
        <taxon>Streptomyces albogriseolus group</taxon>
    </lineage>
</organism>
<feature type="domain" description="FAD-binding PCMH-type" evidence="6">
    <location>
        <begin position="30"/>
        <end position="201"/>
    </location>
</feature>
<dbReference type="InterPro" id="IPR012951">
    <property type="entry name" value="BBE"/>
</dbReference>
<keyword evidence="4" id="KW-0274">FAD</keyword>
<comment type="similarity">
    <text evidence="2">Belongs to the oxygen-dependent FAD-linked oxidoreductase family.</text>
</comment>
<evidence type="ECO:0000256" key="1">
    <source>
        <dbReference type="ARBA" id="ARBA00001974"/>
    </source>
</evidence>